<dbReference type="AlphaFoldDB" id="A0A6A6T0L2"/>
<gene>
    <name evidence="2" type="ORF">K491DRAFT_718930</name>
</gene>
<proteinExistence type="predicted"/>
<feature type="compositionally biased region" description="Acidic residues" evidence="1">
    <location>
        <begin position="271"/>
        <end position="285"/>
    </location>
</feature>
<feature type="region of interest" description="Disordered" evidence="1">
    <location>
        <begin position="265"/>
        <end position="285"/>
    </location>
</feature>
<organism evidence="2 3">
    <name type="scientific">Lophiostoma macrostomum CBS 122681</name>
    <dbReference type="NCBI Taxonomy" id="1314788"/>
    <lineage>
        <taxon>Eukaryota</taxon>
        <taxon>Fungi</taxon>
        <taxon>Dikarya</taxon>
        <taxon>Ascomycota</taxon>
        <taxon>Pezizomycotina</taxon>
        <taxon>Dothideomycetes</taxon>
        <taxon>Pleosporomycetidae</taxon>
        <taxon>Pleosporales</taxon>
        <taxon>Lophiostomataceae</taxon>
        <taxon>Lophiostoma</taxon>
    </lineage>
</organism>
<evidence type="ECO:0000256" key="1">
    <source>
        <dbReference type="SAM" id="MobiDB-lite"/>
    </source>
</evidence>
<sequence length="285" mass="32306">MTTSFQDPTIRTTLLITPPPKPEITWPRESANGQRRRTEPHSHTQIPLLPNIHTFNVEISFQDRPETVQQKIRAETTVFPFYITSGKSGRVQLRYANLKTGGGLTLHRDTKTGDRENSRGGHRTSDRLPDILAAWSLASADDIFGAEYARIAPRLPKPDSSKATFDDVAKRPDDFPILDPAKWVDSFTLEMWKLSKFCSHEYALVHLVEIVEARYQERELAKSRVVEALTADVKRTKQYLELMMEDEGNALEVIRARGVGERDVAIRGKGEEEEGEEDEGDEYVG</sequence>
<evidence type="ECO:0000313" key="3">
    <source>
        <dbReference type="Proteomes" id="UP000799324"/>
    </source>
</evidence>
<name>A0A6A6T0L2_9PLEO</name>
<feature type="region of interest" description="Disordered" evidence="1">
    <location>
        <begin position="13"/>
        <end position="43"/>
    </location>
</feature>
<accession>A0A6A6T0L2</accession>
<dbReference type="Proteomes" id="UP000799324">
    <property type="component" value="Unassembled WGS sequence"/>
</dbReference>
<feature type="compositionally biased region" description="Basic and acidic residues" evidence="1">
    <location>
        <begin position="106"/>
        <end position="125"/>
    </location>
</feature>
<feature type="region of interest" description="Disordered" evidence="1">
    <location>
        <begin position="104"/>
        <end position="125"/>
    </location>
</feature>
<dbReference type="EMBL" id="MU004402">
    <property type="protein sequence ID" value="KAF2652413.1"/>
    <property type="molecule type" value="Genomic_DNA"/>
</dbReference>
<evidence type="ECO:0000313" key="2">
    <source>
        <dbReference type="EMBL" id="KAF2652413.1"/>
    </source>
</evidence>
<protein>
    <submittedName>
        <fullName evidence="2">Uncharacterized protein</fullName>
    </submittedName>
</protein>
<keyword evidence="3" id="KW-1185">Reference proteome</keyword>
<reference evidence="2" key="1">
    <citation type="journal article" date="2020" name="Stud. Mycol.">
        <title>101 Dothideomycetes genomes: a test case for predicting lifestyles and emergence of pathogens.</title>
        <authorList>
            <person name="Haridas S."/>
            <person name="Albert R."/>
            <person name="Binder M."/>
            <person name="Bloem J."/>
            <person name="Labutti K."/>
            <person name="Salamov A."/>
            <person name="Andreopoulos B."/>
            <person name="Baker S."/>
            <person name="Barry K."/>
            <person name="Bills G."/>
            <person name="Bluhm B."/>
            <person name="Cannon C."/>
            <person name="Castanera R."/>
            <person name="Culley D."/>
            <person name="Daum C."/>
            <person name="Ezra D."/>
            <person name="Gonzalez J."/>
            <person name="Henrissat B."/>
            <person name="Kuo A."/>
            <person name="Liang C."/>
            <person name="Lipzen A."/>
            <person name="Lutzoni F."/>
            <person name="Magnuson J."/>
            <person name="Mondo S."/>
            <person name="Nolan M."/>
            <person name="Ohm R."/>
            <person name="Pangilinan J."/>
            <person name="Park H.-J."/>
            <person name="Ramirez L."/>
            <person name="Alfaro M."/>
            <person name="Sun H."/>
            <person name="Tritt A."/>
            <person name="Yoshinaga Y."/>
            <person name="Zwiers L.-H."/>
            <person name="Turgeon B."/>
            <person name="Goodwin S."/>
            <person name="Spatafora J."/>
            <person name="Crous P."/>
            <person name="Grigoriev I."/>
        </authorList>
    </citation>
    <scope>NUCLEOTIDE SEQUENCE</scope>
    <source>
        <strain evidence="2">CBS 122681</strain>
    </source>
</reference>